<sequence>MTVDTTYASVRQADGTDRQAVLDVLTEAFMTDPLACWLHPRPGERGLGQRHLYRSLLDHPAAEAYLIGDREGAAVWLTLAEGQELREEPAGGSERQGRGEGGARLRALGEALARRHPDGEPHLYLPCMAVVGGRRGAGLGSALLRHGLERADSGGLPAYLEASSPRSRALYLRHGFEDLGEPVRVADSPLLWPMRRPPTRLTSLHQRTTTADSDRRARK</sequence>
<keyword evidence="4" id="KW-1185">Reference proteome</keyword>
<dbReference type="CDD" id="cd04301">
    <property type="entry name" value="NAT_SF"/>
    <property type="match status" value="1"/>
</dbReference>
<evidence type="ECO:0000256" key="1">
    <source>
        <dbReference type="SAM" id="MobiDB-lite"/>
    </source>
</evidence>
<feature type="domain" description="N-acetyltransferase" evidence="2">
    <location>
        <begin position="8"/>
        <end position="199"/>
    </location>
</feature>
<dbReference type="RefSeq" id="WP_175593512.1">
    <property type="nucleotide sequence ID" value="NZ_JABWGN010000013.1"/>
</dbReference>
<keyword evidence="3" id="KW-0808">Transferase</keyword>
<accession>A0A7Y6IFX2</accession>
<evidence type="ECO:0000313" key="3">
    <source>
        <dbReference type="EMBL" id="NUW36069.1"/>
    </source>
</evidence>
<reference evidence="3 4" key="1">
    <citation type="submission" date="2020-06" db="EMBL/GenBank/DDBJ databases">
        <title>Nonomuraea sp. SMC257, a novel actinomycete isolated from soil.</title>
        <authorList>
            <person name="Chanama M."/>
        </authorList>
    </citation>
    <scope>NUCLEOTIDE SEQUENCE [LARGE SCALE GENOMIC DNA]</scope>
    <source>
        <strain evidence="3 4">SMC257</strain>
    </source>
</reference>
<organism evidence="3 4">
    <name type="scientific">Nonomuraea montanisoli</name>
    <dbReference type="NCBI Taxonomy" id="2741721"/>
    <lineage>
        <taxon>Bacteria</taxon>
        <taxon>Bacillati</taxon>
        <taxon>Actinomycetota</taxon>
        <taxon>Actinomycetes</taxon>
        <taxon>Streptosporangiales</taxon>
        <taxon>Streptosporangiaceae</taxon>
        <taxon>Nonomuraea</taxon>
    </lineage>
</organism>
<dbReference type="Proteomes" id="UP000586042">
    <property type="component" value="Unassembled WGS sequence"/>
</dbReference>
<dbReference type="GO" id="GO:0016747">
    <property type="term" value="F:acyltransferase activity, transferring groups other than amino-acyl groups"/>
    <property type="evidence" value="ECO:0007669"/>
    <property type="project" value="InterPro"/>
</dbReference>
<dbReference type="InterPro" id="IPR016181">
    <property type="entry name" value="Acyl_CoA_acyltransferase"/>
</dbReference>
<dbReference type="Gene3D" id="3.40.630.30">
    <property type="match status" value="1"/>
</dbReference>
<dbReference type="AlphaFoldDB" id="A0A7Y6IFX2"/>
<dbReference type="Pfam" id="PF00583">
    <property type="entry name" value="Acetyltransf_1"/>
    <property type="match status" value="1"/>
</dbReference>
<evidence type="ECO:0000313" key="4">
    <source>
        <dbReference type="Proteomes" id="UP000586042"/>
    </source>
</evidence>
<name>A0A7Y6IFX2_9ACTN</name>
<dbReference type="InterPro" id="IPR000182">
    <property type="entry name" value="GNAT_dom"/>
</dbReference>
<proteinExistence type="predicted"/>
<dbReference type="PANTHER" id="PTHR42791">
    <property type="entry name" value="GNAT FAMILY ACETYLTRANSFERASE"/>
    <property type="match status" value="1"/>
</dbReference>
<dbReference type="InterPro" id="IPR052523">
    <property type="entry name" value="Trichothecene_AcTrans"/>
</dbReference>
<dbReference type="PROSITE" id="PS51186">
    <property type="entry name" value="GNAT"/>
    <property type="match status" value="1"/>
</dbReference>
<feature type="region of interest" description="Disordered" evidence="1">
    <location>
        <begin position="196"/>
        <end position="219"/>
    </location>
</feature>
<dbReference type="SUPFAM" id="SSF55729">
    <property type="entry name" value="Acyl-CoA N-acyltransferases (Nat)"/>
    <property type="match status" value="1"/>
</dbReference>
<gene>
    <name evidence="3" type="ORF">HTZ77_32330</name>
</gene>
<dbReference type="PANTHER" id="PTHR42791:SF1">
    <property type="entry name" value="N-ACETYLTRANSFERASE DOMAIN-CONTAINING PROTEIN"/>
    <property type="match status" value="1"/>
</dbReference>
<dbReference type="EMBL" id="JABWGN010000013">
    <property type="protein sequence ID" value="NUW36069.1"/>
    <property type="molecule type" value="Genomic_DNA"/>
</dbReference>
<evidence type="ECO:0000259" key="2">
    <source>
        <dbReference type="PROSITE" id="PS51186"/>
    </source>
</evidence>
<comment type="caution">
    <text evidence="3">The sequence shown here is derived from an EMBL/GenBank/DDBJ whole genome shotgun (WGS) entry which is preliminary data.</text>
</comment>
<protein>
    <submittedName>
        <fullName evidence="3">GNAT family N-acetyltransferase</fullName>
    </submittedName>
</protein>